<evidence type="ECO:0000313" key="6">
    <source>
        <dbReference type="Proteomes" id="UP000650994"/>
    </source>
</evidence>
<dbReference type="EMBL" id="BMFL01000009">
    <property type="protein sequence ID" value="GGE98434.1"/>
    <property type="molecule type" value="Genomic_DNA"/>
</dbReference>
<reference evidence="5" key="3">
    <citation type="submission" date="2016-11" db="EMBL/GenBank/DDBJ databases">
        <authorList>
            <person name="Varghese N."/>
            <person name="Submissions S."/>
        </authorList>
    </citation>
    <scope>NUCLEOTIDE SEQUENCE [LARGE SCALE GENOMIC DNA]</scope>
    <source>
        <strain evidence="5">DSM 27989</strain>
    </source>
</reference>
<feature type="domain" description="Secretion system C-terminal sorting" evidence="2">
    <location>
        <begin position="204"/>
        <end position="258"/>
    </location>
</feature>
<dbReference type="Pfam" id="PF18962">
    <property type="entry name" value="Por_Secre_tail"/>
    <property type="match status" value="1"/>
</dbReference>
<dbReference type="AlphaFoldDB" id="A0A1M6X1I5"/>
<dbReference type="NCBIfam" id="TIGR04183">
    <property type="entry name" value="Por_Secre_tail"/>
    <property type="match status" value="1"/>
</dbReference>
<dbReference type="Proteomes" id="UP000184120">
    <property type="component" value="Unassembled WGS sequence"/>
</dbReference>
<reference evidence="6" key="4">
    <citation type="journal article" date="2019" name="Int. J. Syst. Evol. Microbiol.">
        <title>The Global Catalogue of Microorganisms (GCM) 10K type strain sequencing project: providing services to taxonomists for standard genome sequencing and annotation.</title>
        <authorList>
            <consortium name="The Broad Institute Genomics Platform"/>
            <consortium name="The Broad Institute Genome Sequencing Center for Infectious Disease"/>
            <person name="Wu L."/>
            <person name="Ma J."/>
        </authorList>
    </citation>
    <scope>NUCLEOTIDE SEQUENCE [LARGE SCALE GENOMIC DNA]</scope>
    <source>
        <strain evidence="6">CGMCC 1.12707</strain>
    </source>
</reference>
<reference evidence="4" key="2">
    <citation type="submission" date="2016-11" db="EMBL/GenBank/DDBJ databases">
        <authorList>
            <person name="Jaros S."/>
            <person name="Januszkiewicz K."/>
            <person name="Wedrychowicz H."/>
        </authorList>
    </citation>
    <scope>NUCLEOTIDE SEQUENCE [LARGE SCALE GENOMIC DNA]</scope>
    <source>
        <strain evidence="4">DSM 27989</strain>
    </source>
</reference>
<reference evidence="3" key="5">
    <citation type="submission" date="2024-05" db="EMBL/GenBank/DDBJ databases">
        <authorList>
            <person name="Sun Q."/>
            <person name="Zhou Y."/>
        </authorList>
    </citation>
    <scope>NUCLEOTIDE SEQUENCE</scope>
    <source>
        <strain evidence="3">CGMCC 1.12707</strain>
    </source>
</reference>
<evidence type="ECO:0000313" key="5">
    <source>
        <dbReference type="Proteomes" id="UP000184120"/>
    </source>
</evidence>
<evidence type="ECO:0000313" key="3">
    <source>
        <dbReference type="EMBL" id="GGE98434.1"/>
    </source>
</evidence>
<dbReference type="Proteomes" id="UP000650994">
    <property type="component" value="Unassembled WGS sequence"/>
</dbReference>
<dbReference type="EMBL" id="FRBH01000005">
    <property type="protein sequence ID" value="SHK99784.1"/>
    <property type="molecule type" value="Genomic_DNA"/>
</dbReference>
<dbReference type="RefSeq" id="WP_072931022.1">
    <property type="nucleotide sequence ID" value="NZ_BMFL01000009.1"/>
</dbReference>
<dbReference type="OrthoDB" id="1465721at2"/>
<name>A0A1M6X1I5_9FLAO</name>
<sequence length="260" mass="26991">MKKFYSLIAVAALASVSFGQEKTIIDEGFSFAQGIGANDGIWNSTAGSGTGNTIADGVHASGFSFIKSYAANSAIKLGTGSAKGEITSPAFTGIVGGNATVTFQSAAWNGANEKTTLVIEILNGGTADLAEITLGKGSFTTYTINVTGANANTQINVAAKDAASNRFFIDSFKVTTQSTLGTIDYTEASKAVANTLWTNTASFNVKDQANVEVYNINGQLVKSFQVKGTQTVNVSDLVKGVYVVKTTSNGKTSTQKVVKK</sequence>
<evidence type="ECO:0000259" key="2">
    <source>
        <dbReference type="Pfam" id="PF18962"/>
    </source>
</evidence>
<protein>
    <submittedName>
        <fullName evidence="4">Por secretion system C-terminal sorting domain-containing protein</fullName>
    </submittedName>
</protein>
<accession>A0A1M6X1I5</accession>
<proteinExistence type="predicted"/>
<dbReference type="InterPro" id="IPR026444">
    <property type="entry name" value="Secre_tail"/>
</dbReference>
<organism evidence="4 5">
    <name type="scientific">Chishuiella changwenlii</name>
    <dbReference type="NCBI Taxonomy" id="1434701"/>
    <lineage>
        <taxon>Bacteria</taxon>
        <taxon>Pseudomonadati</taxon>
        <taxon>Bacteroidota</taxon>
        <taxon>Flavobacteriia</taxon>
        <taxon>Flavobacteriales</taxon>
        <taxon>Weeksellaceae</taxon>
        <taxon>Chishuiella</taxon>
    </lineage>
</organism>
<reference evidence="3" key="1">
    <citation type="journal article" date="2014" name="Int. J. Syst. Evol. Microbiol.">
        <title>Complete genome of a new Firmicutes species belonging to the dominant human colonic microbiota ('Ruminococcus bicirculans') reveals two chromosomes and a selective capacity to utilize plant glucans.</title>
        <authorList>
            <consortium name="NISC Comparative Sequencing Program"/>
            <person name="Wegmann U."/>
            <person name="Louis P."/>
            <person name="Goesmann A."/>
            <person name="Henrissat B."/>
            <person name="Duncan S.H."/>
            <person name="Flint H.J."/>
        </authorList>
    </citation>
    <scope>NUCLEOTIDE SEQUENCE</scope>
    <source>
        <strain evidence="3">CGMCC 1.12707</strain>
    </source>
</reference>
<evidence type="ECO:0000313" key="4">
    <source>
        <dbReference type="EMBL" id="SHK99784.1"/>
    </source>
</evidence>
<dbReference type="STRING" id="1434701.SAMN05443634_10573"/>
<gene>
    <name evidence="3" type="ORF">GCM10010984_15040</name>
    <name evidence="4" type="ORF">SAMN05443634_10573</name>
</gene>
<evidence type="ECO:0000256" key="1">
    <source>
        <dbReference type="ARBA" id="ARBA00022729"/>
    </source>
</evidence>
<keyword evidence="1" id="KW-0732">Signal</keyword>
<keyword evidence="6" id="KW-1185">Reference proteome</keyword>